<feature type="transmembrane region" description="Helical" evidence="1">
    <location>
        <begin position="53"/>
        <end position="81"/>
    </location>
</feature>
<protein>
    <submittedName>
        <fullName evidence="3">Uncharacterized protein (DUF2062 family)</fullName>
    </submittedName>
</protein>
<dbReference type="PANTHER" id="PTHR40547:SF1">
    <property type="entry name" value="SLL0298 PROTEIN"/>
    <property type="match status" value="1"/>
</dbReference>
<gene>
    <name evidence="3" type="ORF">J2W55_001933</name>
</gene>
<dbReference type="PANTHER" id="PTHR40547">
    <property type="entry name" value="SLL0298 PROTEIN"/>
    <property type="match status" value="1"/>
</dbReference>
<dbReference type="Pfam" id="PF09835">
    <property type="entry name" value="DUF2062"/>
    <property type="match status" value="1"/>
</dbReference>
<evidence type="ECO:0000259" key="2">
    <source>
        <dbReference type="Pfam" id="PF09835"/>
    </source>
</evidence>
<organism evidence="3 4">
    <name type="scientific">Mucilaginibacter pocheonensis</name>
    <dbReference type="NCBI Taxonomy" id="398050"/>
    <lineage>
        <taxon>Bacteria</taxon>
        <taxon>Pseudomonadati</taxon>
        <taxon>Bacteroidota</taxon>
        <taxon>Sphingobacteriia</taxon>
        <taxon>Sphingobacteriales</taxon>
        <taxon>Sphingobacteriaceae</taxon>
        <taxon>Mucilaginibacter</taxon>
    </lineage>
</organism>
<dbReference type="InterPro" id="IPR018639">
    <property type="entry name" value="DUF2062"/>
</dbReference>
<feature type="transmembrane region" description="Helical" evidence="1">
    <location>
        <begin position="141"/>
        <end position="164"/>
    </location>
</feature>
<proteinExistence type="predicted"/>
<keyword evidence="1" id="KW-1133">Transmembrane helix</keyword>
<keyword evidence="1" id="KW-0812">Transmembrane</keyword>
<evidence type="ECO:0000313" key="4">
    <source>
        <dbReference type="Proteomes" id="UP001247620"/>
    </source>
</evidence>
<dbReference type="Proteomes" id="UP001247620">
    <property type="component" value="Unassembled WGS sequence"/>
</dbReference>
<dbReference type="EMBL" id="JAVDUU010000002">
    <property type="protein sequence ID" value="MDR6942091.1"/>
    <property type="molecule type" value="Genomic_DNA"/>
</dbReference>
<keyword evidence="4" id="KW-1185">Reference proteome</keyword>
<accession>A0ABU1TB36</accession>
<keyword evidence="1" id="KW-0472">Membrane</keyword>
<name>A0ABU1TB36_9SPHI</name>
<feature type="domain" description="DUF2062" evidence="2">
    <location>
        <begin position="53"/>
        <end position="170"/>
    </location>
</feature>
<evidence type="ECO:0000256" key="1">
    <source>
        <dbReference type="SAM" id="Phobius"/>
    </source>
</evidence>
<sequence length="175" mass="19473">MSNIKKINTRFLEFWKWIAKSADTLWILFSKEKSKQFLKTHLFNPDHSAQLKAISIGFGVFMGIVPIWGFQLIVAFSLAALFRLNKALVILAAHISFAPMIPVIIFLSYKTGGYLMGDNNTDIPFSGNITIKSISLHLEQYLYGSISLAIIAGLVTGLLSLALLKLFKKKPIVVA</sequence>
<evidence type="ECO:0000313" key="3">
    <source>
        <dbReference type="EMBL" id="MDR6942091.1"/>
    </source>
</evidence>
<dbReference type="RefSeq" id="WP_310094810.1">
    <property type="nucleotide sequence ID" value="NZ_JAVDUU010000002.1"/>
</dbReference>
<comment type="caution">
    <text evidence="3">The sequence shown here is derived from an EMBL/GenBank/DDBJ whole genome shotgun (WGS) entry which is preliminary data.</text>
</comment>
<feature type="transmembrane region" description="Helical" evidence="1">
    <location>
        <begin position="88"/>
        <end position="109"/>
    </location>
</feature>
<reference evidence="3 4" key="1">
    <citation type="submission" date="2023-07" db="EMBL/GenBank/DDBJ databases">
        <title>Sorghum-associated microbial communities from plants grown in Nebraska, USA.</title>
        <authorList>
            <person name="Schachtman D."/>
        </authorList>
    </citation>
    <scope>NUCLEOTIDE SEQUENCE [LARGE SCALE GENOMIC DNA]</scope>
    <source>
        <strain evidence="3 4">3262</strain>
    </source>
</reference>